<dbReference type="Gene3D" id="3.30.559.10">
    <property type="entry name" value="Chloramphenicol acetyltransferase-like domain"/>
    <property type="match status" value="1"/>
</dbReference>
<evidence type="ECO:0000256" key="1">
    <source>
        <dbReference type="SAM" id="MobiDB-lite"/>
    </source>
</evidence>
<comment type="caution">
    <text evidence="2">The sequence shown here is derived from an EMBL/GenBank/DDBJ whole genome shotgun (WGS) entry which is preliminary data.</text>
</comment>
<feature type="region of interest" description="Disordered" evidence="1">
    <location>
        <begin position="1"/>
        <end position="20"/>
    </location>
</feature>
<protein>
    <submittedName>
        <fullName evidence="2">Condensation protein</fullName>
    </submittedName>
</protein>
<organism evidence="2 3">
    <name type="scientific">Streptomyces lutosisoli</name>
    <dbReference type="NCBI Taxonomy" id="2665721"/>
    <lineage>
        <taxon>Bacteria</taxon>
        <taxon>Bacillati</taxon>
        <taxon>Actinomycetota</taxon>
        <taxon>Actinomycetes</taxon>
        <taxon>Kitasatosporales</taxon>
        <taxon>Streptomycetaceae</taxon>
        <taxon>Streptomyces</taxon>
    </lineage>
</organism>
<dbReference type="Proteomes" id="UP001596957">
    <property type="component" value="Unassembled WGS sequence"/>
</dbReference>
<feature type="region of interest" description="Disordered" evidence="1">
    <location>
        <begin position="142"/>
        <end position="167"/>
    </location>
</feature>
<keyword evidence="3" id="KW-1185">Reference proteome</keyword>
<feature type="compositionally biased region" description="Basic and acidic residues" evidence="1">
    <location>
        <begin position="1"/>
        <end position="12"/>
    </location>
</feature>
<dbReference type="InterPro" id="IPR023213">
    <property type="entry name" value="CAT-like_dom_sf"/>
</dbReference>
<gene>
    <name evidence="2" type="ORF">ACFQZP_23925</name>
</gene>
<feature type="region of interest" description="Disordered" evidence="1">
    <location>
        <begin position="204"/>
        <end position="265"/>
    </location>
</feature>
<sequence>MTAVEHPARDGTDGPIRPPVRVPFPVVDEVARHCLQEEEPETVHIEVHLPGRLDPDRLRRAFTEALHRHPRILMREAPGPWYRRRYEWELTPGPDVEVVSFPPPSRDALRDARTRALLTAPPLSASPPIRLEVVAGAGPAVGSEATDAVGEPAPAAGHRAVGPTSGHPAPKGTVLFLTINHTALDGPACLRILATAAELYGGKDDTPAAPPVRPPDATGPADVDTPSTWTPPARVAHGTPEPSPGNGLLVTELSVPRRPKGSPYTVNDQLMATTALMIAHWNREHGAHPRPLRITMPVDDRPRGADMPIGNGTRLVEVTFAPQELDADRMGELLRRTANRTRALKSVDRPQLGHGAALLTAPVVPVAWRAAVTRGLRRAAGPWTSTTLLSNIGRIPYALDFGETAGRAHAVWFSAPARMPRGLTVTTASTAGRLHLALRWSRTLLSHGDGAHLRDLFEHYLHATEVDDV</sequence>
<evidence type="ECO:0000313" key="3">
    <source>
        <dbReference type="Proteomes" id="UP001596957"/>
    </source>
</evidence>
<accession>A0ABW2VNT1</accession>
<reference evidence="3" key="1">
    <citation type="journal article" date="2019" name="Int. J. Syst. Evol. Microbiol.">
        <title>The Global Catalogue of Microorganisms (GCM) 10K type strain sequencing project: providing services to taxonomists for standard genome sequencing and annotation.</title>
        <authorList>
            <consortium name="The Broad Institute Genomics Platform"/>
            <consortium name="The Broad Institute Genome Sequencing Center for Infectious Disease"/>
            <person name="Wu L."/>
            <person name="Ma J."/>
        </authorList>
    </citation>
    <scope>NUCLEOTIDE SEQUENCE [LARGE SCALE GENOMIC DNA]</scope>
    <source>
        <strain evidence="3">CGMCC 4.7198</strain>
    </source>
</reference>
<proteinExistence type="predicted"/>
<evidence type="ECO:0000313" key="2">
    <source>
        <dbReference type="EMBL" id="MFD0284666.1"/>
    </source>
</evidence>
<dbReference type="RefSeq" id="WP_381262138.1">
    <property type="nucleotide sequence ID" value="NZ_JBHTBI010000059.1"/>
</dbReference>
<dbReference type="EMBL" id="JBHTEC010000001">
    <property type="protein sequence ID" value="MFD0284666.1"/>
    <property type="molecule type" value="Genomic_DNA"/>
</dbReference>
<name>A0ABW2VNT1_9ACTN</name>
<dbReference type="SUPFAM" id="SSF52777">
    <property type="entry name" value="CoA-dependent acyltransferases"/>
    <property type="match status" value="1"/>
</dbReference>